<keyword evidence="1" id="KW-0472">Membrane</keyword>
<evidence type="ECO:0000256" key="1">
    <source>
        <dbReference type="SAM" id="Phobius"/>
    </source>
</evidence>
<protein>
    <submittedName>
        <fullName evidence="2">Uncharacterized protein</fullName>
    </submittedName>
</protein>
<dbReference type="EMBL" id="QCYY01002441">
    <property type="protein sequence ID" value="ROT70324.1"/>
    <property type="molecule type" value="Genomic_DNA"/>
</dbReference>
<organism evidence="2 3">
    <name type="scientific">Penaeus vannamei</name>
    <name type="common">Whiteleg shrimp</name>
    <name type="synonym">Litopenaeus vannamei</name>
    <dbReference type="NCBI Taxonomy" id="6689"/>
    <lineage>
        <taxon>Eukaryota</taxon>
        <taxon>Metazoa</taxon>
        <taxon>Ecdysozoa</taxon>
        <taxon>Arthropoda</taxon>
        <taxon>Crustacea</taxon>
        <taxon>Multicrustacea</taxon>
        <taxon>Malacostraca</taxon>
        <taxon>Eumalacostraca</taxon>
        <taxon>Eucarida</taxon>
        <taxon>Decapoda</taxon>
        <taxon>Dendrobranchiata</taxon>
        <taxon>Penaeoidea</taxon>
        <taxon>Penaeidae</taxon>
        <taxon>Penaeus</taxon>
    </lineage>
</organism>
<dbReference type="AlphaFoldDB" id="A0A423T1F9"/>
<accession>A0A423T1F9</accession>
<keyword evidence="1" id="KW-0812">Transmembrane</keyword>
<dbReference type="Proteomes" id="UP000283509">
    <property type="component" value="Unassembled WGS sequence"/>
</dbReference>
<proteinExistence type="predicted"/>
<name>A0A423T1F9_PENVA</name>
<reference evidence="2 3" key="2">
    <citation type="submission" date="2019-01" db="EMBL/GenBank/DDBJ databases">
        <title>The decoding of complex shrimp genome reveals the adaptation for benthos swimmer, frequently molting mechanism and breeding impact on genome.</title>
        <authorList>
            <person name="Sun Y."/>
            <person name="Gao Y."/>
            <person name="Yu Y."/>
        </authorList>
    </citation>
    <scope>NUCLEOTIDE SEQUENCE [LARGE SCALE GENOMIC DNA]</scope>
    <source>
        <tissue evidence="2">Muscle</tissue>
    </source>
</reference>
<sequence length="411" mass="45886">MTIDITSTTTSTDMYPYLPQQSQLYPQSSPFLRHHNHLFRPAETPRSTARKPCHFLIHCTEVENKGRDPSSLNHIITVAVDFLIKIISSLQDGRYWQYLQFLNNVSHQLPPSPSSPTYLIFVVPLLCLSTLLILLLVVLIFLFQHSPTRPPLPILFFSSPPLPLPLLLLFIFLFLFRFIASCFHHPLLFCPNPHISPCIPHPPSLFHSLPPLVILSLPLLSLFSSSVLHPLSSSVFPPLSFITSSYTLVPLLSRFPPSCTPSLLLLSLSPLVILSPRSPPPFPPLSIEAPVIIKRASVSVTARCFSLATLLGRYYDIGVSPCVMGMSPSPRRFASPSPRSLPLPSLASPHPTLARLSSQSLPDSPLFFSLLFPSLISVLASSSPPLRLQIFFLFFLFSFLLYFHLPFRSLI</sequence>
<comment type="caution">
    <text evidence="2">The sequence shown here is derived from an EMBL/GenBank/DDBJ whole genome shotgun (WGS) entry which is preliminary data.</text>
</comment>
<gene>
    <name evidence="2" type="ORF">C7M84_011393</name>
</gene>
<feature type="transmembrane region" description="Helical" evidence="1">
    <location>
        <begin position="388"/>
        <end position="405"/>
    </location>
</feature>
<evidence type="ECO:0000313" key="3">
    <source>
        <dbReference type="Proteomes" id="UP000283509"/>
    </source>
</evidence>
<keyword evidence="1" id="KW-1133">Transmembrane helix</keyword>
<evidence type="ECO:0000313" key="2">
    <source>
        <dbReference type="EMBL" id="ROT70324.1"/>
    </source>
</evidence>
<reference evidence="2 3" key="1">
    <citation type="submission" date="2018-04" db="EMBL/GenBank/DDBJ databases">
        <authorList>
            <person name="Zhang X."/>
            <person name="Yuan J."/>
            <person name="Li F."/>
            <person name="Xiang J."/>
        </authorList>
    </citation>
    <scope>NUCLEOTIDE SEQUENCE [LARGE SCALE GENOMIC DNA]</scope>
    <source>
        <tissue evidence="2">Muscle</tissue>
    </source>
</reference>
<keyword evidence="3" id="KW-1185">Reference proteome</keyword>
<feature type="transmembrane region" description="Helical" evidence="1">
    <location>
        <begin position="118"/>
        <end position="142"/>
    </location>
</feature>
<feature type="transmembrane region" description="Helical" evidence="1">
    <location>
        <begin position="162"/>
        <end position="183"/>
    </location>
</feature>